<sequence>MKAVRNNQVQGLGLEALSGHFRRVSRPPLRLAVGLLCAVLVQGAWAQSPQPQTSACVRPLSKEVKNRTVFVGTRVYDTAVPHEDTKPKMILMKGFTLRVVGRFQEWVQLMGVNDKEFGPDSTLGWVHESELVKVNMELCRLG</sequence>
<gene>
    <name evidence="1" type="ORF">ATF69_4282</name>
</gene>
<accession>A0A561XAR3</accession>
<name>A0A561XAR3_ACIDE</name>
<comment type="caution">
    <text evidence="1">The sequence shown here is derived from an EMBL/GenBank/DDBJ whole genome shotgun (WGS) entry which is preliminary data.</text>
</comment>
<protein>
    <recommendedName>
        <fullName evidence="3">SH3 domain-containing protein</fullName>
    </recommendedName>
</protein>
<evidence type="ECO:0000313" key="2">
    <source>
        <dbReference type="Proteomes" id="UP000321485"/>
    </source>
</evidence>
<proteinExistence type="predicted"/>
<dbReference type="AlphaFoldDB" id="A0A561XAR3"/>
<evidence type="ECO:0000313" key="1">
    <source>
        <dbReference type="EMBL" id="TWG33208.1"/>
    </source>
</evidence>
<dbReference type="Proteomes" id="UP000321485">
    <property type="component" value="Unassembled WGS sequence"/>
</dbReference>
<dbReference type="EMBL" id="VJWE01000018">
    <property type="protein sequence ID" value="TWG33208.1"/>
    <property type="molecule type" value="Genomic_DNA"/>
</dbReference>
<evidence type="ECO:0008006" key="3">
    <source>
        <dbReference type="Google" id="ProtNLM"/>
    </source>
</evidence>
<organism evidence="1 2">
    <name type="scientific">Acidovorax delafieldii</name>
    <name type="common">Pseudomonas delafieldii</name>
    <dbReference type="NCBI Taxonomy" id="47920"/>
    <lineage>
        <taxon>Bacteria</taxon>
        <taxon>Pseudomonadati</taxon>
        <taxon>Pseudomonadota</taxon>
        <taxon>Betaproteobacteria</taxon>
        <taxon>Burkholderiales</taxon>
        <taxon>Comamonadaceae</taxon>
        <taxon>Acidovorax</taxon>
    </lineage>
</organism>
<reference evidence="1 2" key="1">
    <citation type="journal article" date="2015" name="Stand. Genomic Sci.">
        <title>Genomic Encyclopedia of Bacterial and Archaeal Type Strains, Phase III: the genomes of soil and plant-associated and newly described type strains.</title>
        <authorList>
            <person name="Whitman W.B."/>
            <person name="Woyke T."/>
            <person name="Klenk H.P."/>
            <person name="Zhou Y."/>
            <person name="Lilburn T.G."/>
            <person name="Beck B.J."/>
            <person name="De Vos P."/>
            <person name="Vandamme P."/>
            <person name="Eisen J.A."/>
            <person name="Garrity G."/>
            <person name="Hugenholtz P."/>
            <person name="Kyrpides N.C."/>
        </authorList>
    </citation>
    <scope>NUCLEOTIDE SEQUENCE [LARGE SCALE GENOMIC DNA]</scope>
    <source>
        <strain evidence="1 2">DSM 64</strain>
    </source>
</reference>